<dbReference type="AlphaFoldDB" id="X6N1E8"/>
<accession>X6N1E8</accession>
<name>X6N1E8_RETFI</name>
<evidence type="ECO:0000313" key="3">
    <source>
        <dbReference type="Proteomes" id="UP000023152"/>
    </source>
</evidence>
<feature type="non-terminal residue" evidence="2">
    <location>
        <position position="1"/>
    </location>
</feature>
<organism evidence="2 3">
    <name type="scientific">Reticulomyxa filosa</name>
    <dbReference type="NCBI Taxonomy" id="46433"/>
    <lineage>
        <taxon>Eukaryota</taxon>
        <taxon>Sar</taxon>
        <taxon>Rhizaria</taxon>
        <taxon>Retaria</taxon>
        <taxon>Foraminifera</taxon>
        <taxon>Monothalamids</taxon>
        <taxon>Reticulomyxidae</taxon>
        <taxon>Reticulomyxa</taxon>
    </lineage>
</organism>
<proteinExistence type="predicted"/>
<feature type="compositionally biased region" description="Polar residues" evidence="1">
    <location>
        <begin position="186"/>
        <end position="198"/>
    </location>
</feature>
<protein>
    <submittedName>
        <fullName evidence="2">Uncharacterized protein</fullName>
    </submittedName>
</protein>
<sequence length="462" mass="54908">HLEDKVKLTSTANWTPSSIVLLLHQSMRWNDRKSALFAMQLIKKHKINYLNDFVLKQALFTTCSYFGLNQLVVKLFQTCIRKDAISRDGLASALRHVIQSFITAGDPHTLLQYYIPLHVNAEHDANENENKNEEEEEEEEEDDDDNDYGDIDHINEEEEKEEKEEEEEKEKKEEGKEHDDEKNTDNNDLSTDKASAMQKSNKQISDYIWTSYENRHVLNPSHLGTLMYLCRQTDDVQLAMQLLQLVMDVHVQQQMKFELTNKNNNYFTTQERIVEKSLRHIFTPSFCSYFVELLLSHPHQLENRKILLSFLHIFCKHNLWRQWNNEFRDDLNITFMTYDIVEVILYYHLKLRMKIWTAQTNKKTDKDRIFYIVCDKDKNITNKNLRLSARIDSYNKKVWQAQLTNRHLLEKAQTFLMTRFWPPIECKINSDTDTQYFHVLTCQIPANTTPVFLGFLRLSTFF</sequence>
<comment type="caution">
    <text evidence="2">The sequence shown here is derived from an EMBL/GenBank/DDBJ whole genome shotgun (WGS) entry which is preliminary data.</text>
</comment>
<feature type="region of interest" description="Disordered" evidence="1">
    <location>
        <begin position="125"/>
        <end position="198"/>
    </location>
</feature>
<keyword evidence="3" id="KW-1185">Reference proteome</keyword>
<feature type="compositionally biased region" description="Basic and acidic residues" evidence="1">
    <location>
        <begin position="169"/>
        <end position="185"/>
    </location>
</feature>
<evidence type="ECO:0000256" key="1">
    <source>
        <dbReference type="SAM" id="MobiDB-lite"/>
    </source>
</evidence>
<gene>
    <name evidence="2" type="ORF">RFI_17114</name>
</gene>
<evidence type="ECO:0000313" key="2">
    <source>
        <dbReference type="EMBL" id="ETO20105.1"/>
    </source>
</evidence>
<dbReference type="Proteomes" id="UP000023152">
    <property type="component" value="Unassembled WGS sequence"/>
</dbReference>
<dbReference type="EMBL" id="ASPP01012929">
    <property type="protein sequence ID" value="ETO20105.1"/>
    <property type="molecule type" value="Genomic_DNA"/>
</dbReference>
<feature type="compositionally biased region" description="Acidic residues" evidence="1">
    <location>
        <begin position="132"/>
        <end position="168"/>
    </location>
</feature>
<reference evidence="2 3" key="1">
    <citation type="journal article" date="2013" name="Curr. Biol.">
        <title>The Genome of the Foraminiferan Reticulomyxa filosa.</title>
        <authorList>
            <person name="Glockner G."/>
            <person name="Hulsmann N."/>
            <person name="Schleicher M."/>
            <person name="Noegel A.A."/>
            <person name="Eichinger L."/>
            <person name="Gallinger C."/>
            <person name="Pawlowski J."/>
            <person name="Sierra R."/>
            <person name="Euteneuer U."/>
            <person name="Pillet L."/>
            <person name="Moustafa A."/>
            <person name="Platzer M."/>
            <person name="Groth M."/>
            <person name="Szafranski K."/>
            <person name="Schliwa M."/>
        </authorList>
    </citation>
    <scope>NUCLEOTIDE SEQUENCE [LARGE SCALE GENOMIC DNA]</scope>
</reference>